<evidence type="ECO:0000313" key="13">
    <source>
        <dbReference type="EMBL" id="RSH91892.1"/>
    </source>
</evidence>
<evidence type="ECO:0000313" key="14">
    <source>
        <dbReference type="Proteomes" id="UP000279259"/>
    </source>
</evidence>
<comment type="subcellular location">
    <subcellularLocation>
        <location evidence="1">Endoplasmic reticulum membrane</location>
        <topology evidence="1">Single-pass type I membrane protein</topology>
    </subcellularLocation>
</comment>
<dbReference type="GO" id="GO:0005789">
    <property type="term" value="C:endoplasmic reticulum membrane"/>
    <property type="evidence" value="ECO:0007669"/>
    <property type="project" value="UniProtKB-SubCell"/>
</dbReference>
<dbReference type="Proteomes" id="UP000279259">
    <property type="component" value="Unassembled WGS sequence"/>
</dbReference>
<comment type="caution">
    <text evidence="13">The sequence shown here is derived from an EMBL/GenBank/DDBJ whole genome shotgun (WGS) entry which is preliminary data.</text>
</comment>
<evidence type="ECO:0000256" key="7">
    <source>
        <dbReference type="ARBA" id="ARBA00022989"/>
    </source>
</evidence>
<dbReference type="InterPro" id="IPR037654">
    <property type="entry name" value="Big1"/>
</dbReference>
<organism evidence="13 14">
    <name type="scientific">Saitozyma podzolica</name>
    <dbReference type="NCBI Taxonomy" id="1890683"/>
    <lineage>
        <taxon>Eukaryota</taxon>
        <taxon>Fungi</taxon>
        <taxon>Dikarya</taxon>
        <taxon>Basidiomycota</taxon>
        <taxon>Agaricomycotina</taxon>
        <taxon>Tremellomycetes</taxon>
        <taxon>Tremellales</taxon>
        <taxon>Trimorphomycetaceae</taxon>
        <taxon>Saitozyma</taxon>
    </lineage>
</organism>
<evidence type="ECO:0000256" key="4">
    <source>
        <dbReference type="ARBA" id="ARBA00022692"/>
    </source>
</evidence>
<protein>
    <recommendedName>
        <fullName evidence="3">Protein BIG1</fullName>
    </recommendedName>
</protein>
<dbReference type="AlphaFoldDB" id="A0A427YLA6"/>
<proteinExistence type="inferred from homology"/>
<feature type="transmembrane region" description="Helical" evidence="11">
    <location>
        <begin position="230"/>
        <end position="253"/>
    </location>
</feature>
<feature type="signal peptide" evidence="12">
    <location>
        <begin position="1"/>
        <end position="19"/>
    </location>
</feature>
<evidence type="ECO:0000256" key="3">
    <source>
        <dbReference type="ARBA" id="ARBA00022089"/>
    </source>
</evidence>
<accession>A0A427YLA6</accession>
<feature type="chain" id="PRO_5019194380" description="Protein BIG1" evidence="12">
    <location>
        <begin position="20"/>
        <end position="277"/>
    </location>
</feature>
<feature type="compositionally biased region" description="Polar residues" evidence="10">
    <location>
        <begin position="194"/>
        <end position="213"/>
    </location>
</feature>
<keyword evidence="6" id="KW-0256">Endoplasmic reticulum</keyword>
<keyword evidence="4 11" id="KW-0812">Transmembrane</keyword>
<evidence type="ECO:0000256" key="11">
    <source>
        <dbReference type="SAM" id="Phobius"/>
    </source>
</evidence>
<dbReference type="PANTHER" id="PTHR28285:SF1">
    <property type="entry name" value="PROTEIN BIG1"/>
    <property type="match status" value="1"/>
</dbReference>
<evidence type="ECO:0000256" key="2">
    <source>
        <dbReference type="ARBA" id="ARBA00008203"/>
    </source>
</evidence>
<keyword evidence="8 11" id="KW-0472">Membrane</keyword>
<dbReference type="GO" id="GO:0009272">
    <property type="term" value="P:fungal-type cell wall biogenesis"/>
    <property type="evidence" value="ECO:0007669"/>
    <property type="project" value="TreeGrafter"/>
</dbReference>
<comment type="similarity">
    <text evidence="2">Belongs to the BIG1 family.</text>
</comment>
<dbReference type="STRING" id="1890683.A0A427YLA6"/>
<gene>
    <name evidence="13" type="ORF">EHS25_009262</name>
</gene>
<evidence type="ECO:0000256" key="10">
    <source>
        <dbReference type="SAM" id="MobiDB-lite"/>
    </source>
</evidence>
<reference evidence="13 14" key="1">
    <citation type="submission" date="2018-11" db="EMBL/GenBank/DDBJ databases">
        <title>Genome sequence of Saitozyma podzolica DSM 27192.</title>
        <authorList>
            <person name="Aliyu H."/>
            <person name="Gorte O."/>
            <person name="Ochsenreither K."/>
        </authorList>
    </citation>
    <scope>NUCLEOTIDE SEQUENCE [LARGE SCALE GENOMIC DNA]</scope>
    <source>
        <strain evidence="13 14">DSM 27192</strain>
    </source>
</reference>
<keyword evidence="14" id="KW-1185">Reference proteome</keyword>
<evidence type="ECO:0000256" key="6">
    <source>
        <dbReference type="ARBA" id="ARBA00022824"/>
    </source>
</evidence>
<dbReference type="GO" id="GO:0071555">
    <property type="term" value="P:cell wall organization"/>
    <property type="evidence" value="ECO:0007669"/>
    <property type="project" value="UniProtKB-KW"/>
</dbReference>
<dbReference type="PANTHER" id="PTHR28285">
    <property type="entry name" value="PROTEIN BIG1"/>
    <property type="match status" value="1"/>
</dbReference>
<evidence type="ECO:0000256" key="12">
    <source>
        <dbReference type="SAM" id="SignalP"/>
    </source>
</evidence>
<sequence length="277" mass="29698">MRSSLAALSALLLASAAHAFRDSSPLLIWSSVPNEAIRDAAEAITSGVISAEEVFGTMASLGCDWDTLVVAHVDELHQSHIPSLSLPQSEADLHIPYLVRPTRTLLDSAVDEWAQICGAEITHDLDSTEGKSIVKLDIAKDDITLTTLSSRLPSSHLIVLTGSRSKANADPKAPTQSHAHAHAELKRQERPFPSHTTTAQPSSTHSGGMNTTIPTSGHLLDRYQLLTTPIITALLISFGLFVPIILFGVNALASIQVPPRMMEIGKGMVVGKEKKDQ</sequence>
<keyword evidence="9" id="KW-0961">Cell wall biogenesis/degradation</keyword>
<dbReference type="GO" id="GO:0006078">
    <property type="term" value="P:(1-&gt;6)-beta-D-glucan biosynthetic process"/>
    <property type="evidence" value="ECO:0007669"/>
    <property type="project" value="TreeGrafter"/>
</dbReference>
<feature type="region of interest" description="Disordered" evidence="10">
    <location>
        <begin position="164"/>
        <end position="213"/>
    </location>
</feature>
<evidence type="ECO:0000256" key="8">
    <source>
        <dbReference type="ARBA" id="ARBA00023136"/>
    </source>
</evidence>
<keyword evidence="5 12" id="KW-0732">Signal</keyword>
<name>A0A427YLA6_9TREE</name>
<evidence type="ECO:0000256" key="9">
    <source>
        <dbReference type="ARBA" id="ARBA00023316"/>
    </source>
</evidence>
<keyword evidence="7 11" id="KW-1133">Transmembrane helix</keyword>
<dbReference type="EMBL" id="RSCD01000007">
    <property type="protein sequence ID" value="RSH91892.1"/>
    <property type="molecule type" value="Genomic_DNA"/>
</dbReference>
<evidence type="ECO:0000256" key="5">
    <source>
        <dbReference type="ARBA" id="ARBA00022729"/>
    </source>
</evidence>
<dbReference type="OrthoDB" id="10029326at2759"/>
<evidence type="ECO:0000256" key="1">
    <source>
        <dbReference type="ARBA" id="ARBA00004115"/>
    </source>
</evidence>
<feature type="compositionally biased region" description="Basic and acidic residues" evidence="10">
    <location>
        <begin position="181"/>
        <end position="192"/>
    </location>
</feature>